<reference evidence="3 4" key="1">
    <citation type="submission" date="2017-10" db="EMBL/GenBank/DDBJ databases">
        <title>Resolving the taxonomy of Roseburia spp., Eubacterium rectale and Agathobacter spp. through phylogenomic analysis.</title>
        <authorList>
            <person name="Sheridan P.O."/>
            <person name="Walker A.W."/>
            <person name="Duncan S.H."/>
            <person name="Scott K.P."/>
            <person name="Toole P.W.O."/>
            <person name="Luis P."/>
            <person name="Flint H.J."/>
        </authorList>
    </citation>
    <scope>NUCLEOTIDE SEQUENCE [LARGE SCALE GENOMIC DNA]</scope>
    <source>
        <strain evidence="3 4">JK626</strain>
    </source>
</reference>
<organism evidence="3 4">
    <name type="scientific">Pseudobutyrivibrio ruminis</name>
    <dbReference type="NCBI Taxonomy" id="46206"/>
    <lineage>
        <taxon>Bacteria</taxon>
        <taxon>Bacillati</taxon>
        <taxon>Bacillota</taxon>
        <taxon>Clostridia</taxon>
        <taxon>Lachnospirales</taxon>
        <taxon>Lachnospiraceae</taxon>
        <taxon>Pseudobutyrivibrio</taxon>
    </lineage>
</organism>
<dbReference type="EMBL" id="PDYF01000024">
    <property type="protein sequence ID" value="PHU34429.1"/>
    <property type="molecule type" value="Genomic_DNA"/>
</dbReference>
<feature type="domain" description="Tox-HNH-HHH" evidence="2">
    <location>
        <begin position="35"/>
        <end position="133"/>
    </location>
</feature>
<evidence type="ECO:0000256" key="1">
    <source>
        <dbReference type="SAM" id="MobiDB-lite"/>
    </source>
</evidence>
<evidence type="ECO:0000313" key="4">
    <source>
        <dbReference type="Proteomes" id="UP000225889"/>
    </source>
</evidence>
<reference evidence="3 4" key="2">
    <citation type="submission" date="2017-10" db="EMBL/GenBank/DDBJ databases">
        <authorList>
            <person name="Banno H."/>
            <person name="Chua N.-H."/>
        </authorList>
    </citation>
    <scope>NUCLEOTIDE SEQUENCE [LARGE SCALE GENOMIC DNA]</scope>
    <source>
        <strain evidence="3 4">JK626</strain>
    </source>
</reference>
<dbReference type="Proteomes" id="UP000225889">
    <property type="component" value="Unassembled WGS sequence"/>
</dbReference>
<name>A0A2G3DTR6_9FIRM</name>
<protein>
    <recommendedName>
        <fullName evidence="2">Tox-HNH-HHH domain-containing protein</fullName>
    </recommendedName>
</protein>
<evidence type="ECO:0000313" key="3">
    <source>
        <dbReference type="EMBL" id="PHU34429.1"/>
    </source>
</evidence>
<proteinExistence type="predicted"/>
<sequence>MKIEVYENISDKEINAVRTTKDGEKFRLNHSEELVKDMKYKGPQKSNTNSQGWERNPNYYFKQLLKDHPEYFNKKNKYRIEHNKVPRVNSKWIEHFPEHKDFDGQQLIHHHIGGDGQAVALPKGLHKGNGGIHVDERKLGITANAKEYSSLCADITKNHPEMEGKTSKEFRQYIKDNKIIAKEGQGVTSKPYEPISDKNSRANDKRIRPQIQAQEQHAKQTLNMRRGRTIS</sequence>
<feature type="compositionally biased region" description="Basic and acidic residues" evidence="1">
    <location>
        <begin position="195"/>
        <end position="207"/>
    </location>
</feature>
<dbReference type="RefSeq" id="WP_099392313.1">
    <property type="nucleotide sequence ID" value="NZ_PDYF01000024.1"/>
</dbReference>
<dbReference type="Pfam" id="PF15637">
    <property type="entry name" value="Tox-HNH-HHH"/>
    <property type="match status" value="1"/>
</dbReference>
<dbReference type="InterPro" id="IPR028915">
    <property type="entry name" value="Tox-HNH-HHH_dom"/>
</dbReference>
<dbReference type="AlphaFoldDB" id="A0A2G3DTR6"/>
<gene>
    <name evidence="3" type="ORF">CSX01_10235</name>
</gene>
<feature type="compositionally biased region" description="Polar residues" evidence="1">
    <location>
        <begin position="211"/>
        <end position="223"/>
    </location>
</feature>
<feature type="region of interest" description="Disordered" evidence="1">
    <location>
        <begin position="184"/>
        <end position="231"/>
    </location>
</feature>
<evidence type="ECO:0000259" key="2">
    <source>
        <dbReference type="Pfam" id="PF15637"/>
    </source>
</evidence>
<comment type="caution">
    <text evidence="3">The sequence shown here is derived from an EMBL/GenBank/DDBJ whole genome shotgun (WGS) entry which is preliminary data.</text>
</comment>
<accession>A0A2G3DTR6</accession>